<keyword evidence="6" id="KW-0347">Helicase</keyword>
<dbReference type="GO" id="GO:0003677">
    <property type="term" value="F:DNA binding"/>
    <property type="evidence" value="ECO:0007669"/>
    <property type="project" value="UniProtKB-KW"/>
</dbReference>
<comment type="subcellular location">
    <subcellularLocation>
        <location evidence="1">Nucleus</location>
    </subcellularLocation>
</comment>
<comment type="caution">
    <text evidence="18">The sequence shown here is derived from an EMBL/GenBank/DDBJ whole genome shotgun (WGS) entry which is preliminary data.</text>
</comment>
<evidence type="ECO:0000256" key="8">
    <source>
        <dbReference type="ARBA" id="ARBA00023125"/>
    </source>
</evidence>
<dbReference type="InterPro" id="IPR032830">
    <property type="entry name" value="XPB/Ssl2_N"/>
</dbReference>
<dbReference type="PANTHER" id="PTHR11274:SF0">
    <property type="entry name" value="GENERAL TRANSCRIPTION AND DNA REPAIR FACTOR IIH HELICASE SUBUNIT XPB"/>
    <property type="match status" value="1"/>
</dbReference>
<feature type="region of interest" description="Disordered" evidence="15">
    <location>
        <begin position="1"/>
        <end position="24"/>
    </location>
</feature>
<feature type="compositionally biased region" description="Basic and acidic residues" evidence="15">
    <location>
        <begin position="817"/>
        <end position="827"/>
    </location>
</feature>
<evidence type="ECO:0000259" key="17">
    <source>
        <dbReference type="PROSITE" id="PS51194"/>
    </source>
</evidence>
<proteinExistence type="inferred from homology"/>
<organism evidence="18 19">
    <name type="scientific">Claviceps pazoutovae</name>
    <dbReference type="NCBI Taxonomy" id="1649127"/>
    <lineage>
        <taxon>Eukaryota</taxon>
        <taxon>Fungi</taxon>
        <taxon>Dikarya</taxon>
        <taxon>Ascomycota</taxon>
        <taxon>Pezizomycotina</taxon>
        <taxon>Sordariomycetes</taxon>
        <taxon>Hypocreomycetidae</taxon>
        <taxon>Hypocreales</taxon>
        <taxon>Clavicipitaceae</taxon>
        <taxon>Claviceps</taxon>
    </lineage>
</organism>
<keyword evidence="3" id="KW-0547">Nucleotide-binding</keyword>
<dbReference type="GO" id="GO:0006289">
    <property type="term" value="P:nucleotide-excision repair"/>
    <property type="evidence" value="ECO:0007669"/>
    <property type="project" value="InterPro"/>
</dbReference>
<keyword evidence="8" id="KW-0238">DNA-binding</keyword>
<dbReference type="InterPro" id="IPR001650">
    <property type="entry name" value="Helicase_C-like"/>
</dbReference>
<dbReference type="SUPFAM" id="SSF52540">
    <property type="entry name" value="P-loop containing nucleoside triphosphate hydrolases"/>
    <property type="match status" value="2"/>
</dbReference>
<dbReference type="SMART" id="SM00487">
    <property type="entry name" value="DEXDc"/>
    <property type="match status" value="1"/>
</dbReference>
<dbReference type="PANTHER" id="PTHR11274">
    <property type="entry name" value="RAD25/XP-B DNA REPAIR HELICASE"/>
    <property type="match status" value="1"/>
</dbReference>
<keyword evidence="11" id="KW-0539">Nucleus</keyword>
<dbReference type="GO" id="GO:0000112">
    <property type="term" value="C:nucleotide-excision repair factor 3 complex"/>
    <property type="evidence" value="ECO:0007669"/>
    <property type="project" value="TreeGrafter"/>
</dbReference>
<keyword evidence="4" id="KW-0227">DNA damage</keyword>
<evidence type="ECO:0000256" key="3">
    <source>
        <dbReference type="ARBA" id="ARBA00022741"/>
    </source>
</evidence>
<evidence type="ECO:0000256" key="7">
    <source>
        <dbReference type="ARBA" id="ARBA00022840"/>
    </source>
</evidence>
<keyword evidence="7" id="KW-0067">ATP-binding</keyword>
<feature type="region of interest" description="Disordered" evidence="15">
    <location>
        <begin position="799"/>
        <end position="827"/>
    </location>
</feature>
<dbReference type="Gene3D" id="3.40.50.300">
    <property type="entry name" value="P-loop containing nucleotide triphosphate hydrolases"/>
    <property type="match status" value="2"/>
</dbReference>
<keyword evidence="10" id="KW-0413">Isomerase</keyword>
<evidence type="ECO:0000256" key="15">
    <source>
        <dbReference type="SAM" id="MobiDB-lite"/>
    </source>
</evidence>
<evidence type="ECO:0000259" key="16">
    <source>
        <dbReference type="PROSITE" id="PS51192"/>
    </source>
</evidence>
<evidence type="ECO:0000256" key="12">
    <source>
        <dbReference type="ARBA" id="ARBA00034617"/>
    </source>
</evidence>
<dbReference type="InterPro" id="IPR014001">
    <property type="entry name" value="Helicase_ATP-bd"/>
</dbReference>
<name>A0A9P7ME92_9HYPO</name>
<dbReference type="Pfam" id="PF16203">
    <property type="entry name" value="ERCC3_RAD25_C"/>
    <property type="match status" value="1"/>
</dbReference>
<dbReference type="InterPro" id="IPR027417">
    <property type="entry name" value="P-loop_NTPase"/>
</dbReference>
<evidence type="ECO:0000313" key="18">
    <source>
        <dbReference type="EMBL" id="KAG5941540.1"/>
    </source>
</evidence>
<dbReference type="SMART" id="SM00490">
    <property type="entry name" value="HELICc"/>
    <property type="match status" value="1"/>
</dbReference>
<keyword evidence="5" id="KW-0378">Hydrolase</keyword>
<dbReference type="EMBL" id="SRPO01000095">
    <property type="protein sequence ID" value="KAG5941540.1"/>
    <property type="molecule type" value="Genomic_DNA"/>
</dbReference>
<keyword evidence="19" id="KW-1185">Reference proteome</keyword>
<dbReference type="PRINTS" id="PR00851">
    <property type="entry name" value="XRODRMPGMNTB"/>
</dbReference>
<dbReference type="PROSITE" id="PS51194">
    <property type="entry name" value="HELICASE_CTER"/>
    <property type="match status" value="1"/>
</dbReference>
<evidence type="ECO:0000256" key="14">
    <source>
        <dbReference type="ARBA" id="ARBA00048988"/>
    </source>
</evidence>
<comment type="catalytic activity">
    <reaction evidence="12">
        <text>Couples ATP hydrolysis with the unwinding of duplex DNA by translocating in the 3'-5' direction.</text>
        <dbReference type="EC" id="5.6.2.4"/>
    </reaction>
</comment>
<evidence type="ECO:0000256" key="10">
    <source>
        <dbReference type="ARBA" id="ARBA00023235"/>
    </source>
</evidence>
<dbReference type="Proteomes" id="UP000706124">
    <property type="component" value="Unassembled WGS sequence"/>
</dbReference>
<dbReference type="FunFam" id="3.40.50.300:FF:000077">
    <property type="entry name" value="Probable DNA repair helicase RAD25"/>
    <property type="match status" value="1"/>
</dbReference>
<evidence type="ECO:0000256" key="13">
    <source>
        <dbReference type="ARBA" id="ARBA00034808"/>
    </source>
</evidence>
<dbReference type="InterPro" id="IPR050615">
    <property type="entry name" value="ATP-dep_DNA_Helicase"/>
</dbReference>
<evidence type="ECO:0000256" key="9">
    <source>
        <dbReference type="ARBA" id="ARBA00023204"/>
    </source>
</evidence>
<dbReference type="NCBIfam" id="TIGR00603">
    <property type="entry name" value="rad25"/>
    <property type="match status" value="1"/>
</dbReference>
<dbReference type="InterPro" id="IPR001161">
    <property type="entry name" value="XPB/Ssl2"/>
</dbReference>
<accession>A0A9P7ME92</accession>
<dbReference type="AlphaFoldDB" id="A0A9P7ME92"/>
<dbReference type="GO" id="GO:0005524">
    <property type="term" value="F:ATP binding"/>
    <property type="evidence" value="ECO:0007669"/>
    <property type="project" value="UniProtKB-KW"/>
</dbReference>
<dbReference type="CDD" id="cd18029">
    <property type="entry name" value="DEXHc_XPB"/>
    <property type="match status" value="1"/>
</dbReference>
<feature type="compositionally biased region" description="Basic and acidic residues" evidence="15">
    <location>
        <begin position="799"/>
        <end position="810"/>
    </location>
</feature>
<sequence length="827" mass="92627">MPPKRKADSAAHGVAKISKTSRKATSSVVTPLSVSADIEQLDIDDDVPVDENFERDIDKNIDRFSLDHFQKKHTIREPLPHIFGVNDFSYLELKKDHRNRPLWIDPKKGKIILESFNPIAEQAQDFLITIAEPLSRPTFMHEYALTTHSLYAAVSVGLSPFDIINTLDRFLKTPLPDEIRNFITGCTQSYGKVKLVLKNTKYFVESPDPEMLQMLLKNPVIGPLRVHGTEEITTSAAPKIGGLVIPGTKNAAGVKQANGLQPGGEPPNGQEAKPGEVLATLNEEDDEDQEVTHAFEIADKDVETVQKECLNLGYPVLEEYDFRRDVVNSNLEIDLKPGTLIRPYQEKSLSKMFGNGRAKSGLIVLPCGAGKTLVGITAACTIKKGIIVLCTSSMSVVQWRNEFLKWSNINPDDIVAFTSDSKGSVFTGSTGIIVTTYSMVTQSRARSYDADKMMKFLTGREWGLMLLDEVHVVPANIFRKVTSSIKTHSKLGLTATLLREDDKISDLNFLIGPKLFEANWMELSKQGHIARVQCAEVWCPMPTEFYDEYLRAPSRKKNLLYIMNPRKFQACQYLINYHEGRGDKIIVFSDNVYALKAYALKLGKAFIYGGTGQPERLKVLENFQHNPLVNTLFLSKIGDTSLDLPEATCLIQISSHYGSRRQEAQRLGRILRAKRRNDEGFNAFFYSLVSKDTQEMFFSSKRQAFLVDQGYAFKVITQLANLEMTPGLAFATAAERRELLQKVLVENDTMEDEDITDDLFHSGAMGRKKKGARRTAGTLGELSGGQDMAYIEQNKRVNQDLRKGKGKKESNAFFKKIGRENARRAAA</sequence>
<dbReference type="PROSITE" id="PS51192">
    <property type="entry name" value="HELICASE_ATP_BIND_1"/>
    <property type="match status" value="1"/>
</dbReference>
<dbReference type="GO" id="GO:0043138">
    <property type="term" value="F:3'-5' DNA helicase activity"/>
    <property type="evidence" value="ECO:0007669"/>
    <property type="project" value="UniProtKB-EC"/>
</dbReference>
<dbReference type="InterPro" id="IPR006935">
    <property type="entry name" value="Helicase/UvrB_N"/>
</dbReference>
<comment type="catalytic activity">
    <reaction evidence="14">
        <text>ATP + H2O = ADP + phosphate + H(+)</text>
        <dbReference type="Rhea" id="RHEA:13065"/>
        <dbReference type="ChEBI" id="CHEBI:15377"/>
        <dbReference type="ChEBI" id="CHEBI:15378"/>
        <dbReference type="ChEBI" id="CHEBI:30616"/>
        <dbReference type="ChEBI" id="CHEBI:43474"/>
        <dbReference type="ChEBI" id="CHEBI:456216"/>
        <dbReference type="EC" id="5.6.2.4"/>
    </reaction>
</comment>
<evidence type="ECO:0000256" key="11">
    <source>
        <dbReference type="ARBA" id="ARBA00023242"/>
    </source>
</evidence>
<keyword evidence="9" id="KW-0234">DNA repair</keyword>
<protein>
    <recommendedName>
        <fullName evidence="13">DNA 3'-5' helicase</fullName>
        <ecNumber evidence="13">5.6.2.4</ecNumber>
    </recommendedName>
</protein>
<dbReference type="Pfam" id="PF13625">
    <property type="entry name" value="Helicase_C_3"/>
    <property type="match status" value="1"/>
</dbReference>
<comment type="similarity">
    <text evidence="2">Belongs to the helicase family. RAD25/XPB subfamily.</text>
</comment>
<evidence type="ECO:0000256" key="1">
    <source>
        <dbReference type="ARBA" id="ARBA00004123"/>
    </source>
</evidence>
<evidence type="ECO:0000256" key="6">
    <source>
        <dbReference type="ARBA" id="ARBA00022806"/>
    </source>
</evidence>
<evidence type="ECO:0000256" key="4">
    <source>
        <dbReference type="ARBA" id="ARBA00022763"/>
    </source>
</evidence>
<dbReference type="InterPro" id="IPR032438">
    <property type="entry name" value="ERCC3_RAD25_C"/>
</dbReference>
<dbReference type="OrthoDB" id="10262986at2759"/>
<reference evidence="18 19" key="1">
    <citation type="journal article" date="2020" name="bioRxiv">
        <title>Whole genome comparisons of ergot fungi reveals the divergence and evolution of species within the genus Claviceps are the result of varying mechanisms driving genome evolution and host range expansion.</title>
        <authorList>
            <person name="Wyka S.A."/>
            <person name="Mondo S.J."/>
            <person name="Liu M."/>
            <person name="Dettman J."/>
            <person name="Nalam V."/>
            <person name="Broders K.D."/>
        </authorList>
    </citation>
    <scope>NUCLEOTIDE SEQUENCE [LARGE SCALE GENOMIC DNA]</scope>
    <source>
        <strain evidence="18 19">CCC 1485</strain>
    </source>
</reference>
<dbReference type="EC" id="5.6.2.4" evidence="13"/>
<feature type="domain" description="Helicase C-terminal" evidence="17">
    <location>
        <begin position="569"/>
        <end position="723"/>
    </location>
</feature>
<dbReference type="FunFam" id="3.40.50.300:FF:000117">
    <property type="entry name" value="Putative DNA repair helicase rad25"/>
    <property type="match status" value="1"/>
</dbReference>
<evidence type="ECO:0000256" key="2">
    <source>
        <dbReference type="ARBA" id="ARBA00006637"/>
    </source>
</evidence>
<feature type="region of interest" description="Disordered" evidence="15">
    <location>
        <begin position="254"/>
        <end position="273"/>
    </location>
</feature>
<gene>
    <name evidence="18" type="primary">PTR8</name>
    <name evidence="18" type="ORF">E4U60_007875</name>
</gene>
<evidence type="ECO:0000313" key="19">
    <source>
        <dbReference type="Proteomes" id="UP000706124"/>
    </source>
</evidence>
<dbReference type="GO" id="GO:0005675">
    <property type="term" value="C:transcription factor TFIIH holo complex"/>
    <property type="evidence" value="ECO:0007669"/>
    <property type="project" value="TreeGrafter"/>
</dbReference>
<dbReference type="GO" id="GO:0016787">
    <property type="term" value="F:hydrolase activity"/>
    <property type="evidence" value="ECO:0007669"/>
    <property type="project" value="UniProtKB-KW"/>
</dbReference>
<dbReference type="GO" id="GO:0006367">
    <property type="term" value="P:transcription initiation at RNA polymerase II promoter"/>
    <property type="evidence" value="ECO:0007669"/>
    <property type="project" value="InterPro"/>
</dbReference>
<dbReference type="GO" id="GO:0097550">
    <property type="term" value="C:transcription preinitiation complex"/>
    <property type="evidence" value="ECO:0007669"/>
    <property type="project" value="TreeGrafter"/>
</dbReference>
<dbReference type="CDD" id="cd18789">
    <property type="entry name" value="SF2_C_XPB"/>
    <property type="match status" value="1"/>
</dbReference>
<feature type="domain" description="Helicase ATP-binding" evidence="16">
    <location>
        <begin position="352"/>
        <end position="515"/>
    </location>
</feature>
<dbReference type="Pfam" id="PF04851">
    <property type="entry name" value="ResIII"/>
    <property type="match status" value="1"/>
</dbReference>
<evidence type="ECO:0000256" key="5">
    <source>
        <dbReference type="ARBA" id="ARBA00022801"/>
    </source>
</evidence>